<dbReference type="Proteomes" id="UP001181693">
    <property type="component" value="Unassembled WGS sequence"/>
</dbReference>
<evidence type="ECO:0000256" key="1">
    <source>
        <dbReference type="ARBA" id="ARBA00006547"/>
    </source>
</evidence>
<dbReference type="AlphaFoldDB" id="A0AAV2ZL21"/>
<dbReference type="InterPro" id="IPR053710">
    <property type="entry name" value="Arylamine_NAT_domain_sf"/>
</dbReference>
<name>A0AAV2ZL21_PYXAD</name>
<dbReference type="EMBL" id="DYDO01000013">
    <property type="protein sequence ID" value="DBA14283.1"/>
    <property type="molecule type" value="Genomic_DNA"/>
</dbReference>
<dbReference type="EC" id="2.3.1.5" evidence="2"/>
<protein>
    <recommendedName>
        <fullName evidence="2">arylamine N-acetyltransferase</fullName>
        <ecNumber evidence="2">2.3.1.5</ecNumber>
    </recommendedName>
</protein>
<evidence type="ECO:0000256" key="2">
    <source>
        <dbReference type="ARBA" id="ARBA00012701"/>
    </source>
</evidence>
<dbReference type="SUPFAM" id="SSF54001">
    <property type="entry name" value="Cysteine proteinases"/>
    <property type="match status" value="1"/>
</dbReference>
<dbReference type="Gene3D" id="3.30.2140.20">
    <property type="match status" value="1"/>
</dbReference>
<comment type="similarity">
    <text evidence="1 4">Belongs to the arylamine N-acetyltransferase family.</text>
</comment>
<dbReference type="PANTHER" id="PTHR11786:SF3">
    <property type="entry name" value="ARYLAMINE N-ACETYLTRANSFERASE"/>
    <property type="match status" value="1"/>
</dbReference>
<evidence type="ECO:0000256" key="4">
    <source>
        <dbReference type="RuleBase" id="RU003452"/>
    </source>
</evidence>
<evidence type="ECO:0000313" key="6">
    <source>
        <dbReference type="Proteomes" id="UP001181693"/>
    </source>
</evidence>
<sequence length="271" mass="31273">MDLKAYFKRINLTDSGPPSLSALRNLHRHHVLSVPAENLSIHSGEKIILEPSWIYEKIVVRKRGGICYESNGLFLWVLDKLGYQPKVLSARVRNKVSGAYGPNFDHLIMTVELEGRKWLCDVGFGEGIIDPIPLEDGWEEEQDNGIFRLRMEKELWFLERKDGDLWRSLFIFTLEEHKFEDFKQMCEYHQTSPSSIFTCKSLCSLQLLRGRLTYMGHRLITTEFTKGGGCVKSTRDLTDDEIPDLLRDKFQIVLKGKLIPKDEDITPPNSN</sequence>
<keyword evidence="4" id="KW-0808">Transferase</keyword>
<evidence type="ECO:0000256" key="3">
    <source>
        <dbReference type="ARBA" id="ARBA00023315"/>
    </source>
</evidence>
<dbReference type="GO" id="GO:0004060">
    <property type="term" value="F:arylamine N-acetyltransferase activity"/>
    <property type="evidence" value="ECO:0007669"/>
    <property type="project" value="UniProtKB-EC"/>
</dbReference>
<dbReference type="InterPro" id="IPR038765">
    <property type="entry name" value="Papain-like_cys_pep_sf"/>
</dbReference>
<evidence type="ECO:0000313" key="5">
    <source>
        <dbReference type="EMBL" id="DBA14283.1"/>
    </source>
</evidence>
<reference evidence="5" key="1">
    <citation type="thesis" date="2020" institute="ProQuest LLC" country="789 East Eisenhower Parkway, Ann Arbor, MI, USA">
        <title>Comparative Genomics and Chromosome Evolution.</title>
        <authorList>
            <person name="Mudd A.B."/>
        </authorList>
    </citation>
    <scope>NUCLEOTIDE SEQUENCE</scope>
    <source>
        <strain evidence="5">1538</strain>
        <tissue evidence="5">Blood</tissue>
    </source>
</reference>
<keyword evidence="6" id="KW-1185">Reference proteome</keyword>
<dbReference type="PRINTS" id="PR01543">
    <property type="entry name" value="ANATRNSFRASE"/>
</dbReference>
<dbReference type="PANTHER" id="PTHR11786">
    <property type="entry name" value="N-HYDROXYARYLAMINE O-ACETYLTRANSFERASE"/>
    <property type="match status" value="1"/>
</dbReference>
<accession>A0AAV2ZL21</accession>
<dbReference type="Pfam" id="PF00797">
    <property type="entry name" value="Acetyltransf_2"/>
    <property type="match status" value="1"/>
</dbReference>
<organism evidence="5 6">
    <name type="scientific">Pyxicephalus adspersus</name>
    <name type="common">African bullfrog</name>
    <dbReference type="NCBI Taxonomy" id="30357"/>
    <lineage>
        <taxon>Eukaryota</taxon>
        <taxon>Metazoa</taxon>
        <taxon>Chordata</taxon>
        <taxon>Craniata</taxon>
        <taxon>Vertebrata</taxon>
        <taxon>Euteleostomi</taxon>
        <taxon>Amphibia</taxon>
        <taxon>Batrachia</taxon>
        <taxon>Anura</taxon>
        <taxon>Neobatrachia</taxon>
        <taxon>Ranoidea</taxon>
        <taxon>Pyxicephalidae</taxon>
        <taxon>Pyxicephalinae</taxon>
        <taxon>Pyxicephalus</taxon>
    </lineage>
</organism>
<gene>
    <name evidence="5" type="ORF">GDO54_005277</name>
</gene>
<dbReference type="InterPro" id="IPR001447">
    <property type="entry name" value="Arylamine_N-AcTrfase"/>
</dbReference>
<keyword evidence="3 4" id="KW-0012">Acyltransferase</keyword>
<comment type="caution">
    <text evidence="5">The sequence shown here is derived from an EMBL/GenBank/DDBJ whole genome shotgun (WGS) entry which is preliminary data.</text>
</comment>
<proteinExistence type="inferred from homology"/>